<protein>
    <submittedName>
        <fullName evidence="1">Uncharacterized protein</fullName>
    </submittedName>
</protein>
<gene>
    <name evidence="1" type="ORF">KKC1_22110</name>
</gene>
<comment type="caution">
    <text evidence="1">The sequence shown here is derived from an EMBL/GenBank/DDBJ whole genome shotgun (WGS) entry which is preliminary data.</text>
</comment>
<dbReference type="Proteomes" id="UP000197032">
    <property type="component" value="Unassembled WGS sequence"/>
</dbReference>
<reference evidence="2" key="1">
    <citation type="journal article" date="2017" name="Appl. Environ. Microbiol.">
        <title>Genomic Analysis of Calderihabitans maritimus KKC1, a Thermophilic, Hydrogenogenic, Carboxydotrophic Bacterium Isolated from Marine Sediment.</title>
        <authorList>
            <person name="Omae K."/>
            <person name="Yoneda Y."/>
            <person name="Fukuyama Y."/>
            <person name="Yoshida T."/>
            <person name="Sako Y."/>
        </authorList>
    </citation>
    <scope>NUCLEOTIDE SEQUENCE [LARGE SCALE GENOMIC DNA]</scope>
    <source>
        <strain evidence="2">KKC1</strain>
    </source>
</reference>
<accession>A0A1Z5HUV4</accession>
<proteinExistence type="predicted"/>
<dbReference type="AlphaFoldDB" id="A0A1Z5HUV4"/>
<organism evidence="1 2">
    <name type="scientific">Calderihabitans maritimus</name>
    <dbReference type="NCBI Taxonomy" id="1246530"/>
    <lineage>
        <taxon>Bacteria</taxon>
        <taxon>Bacillati</taxon>
        <taxon>Bacillota</taxon>
        <taxon>Clostridia</taxon>
        <taxon>Neomoorellales</taxon>
        <taxon>Calderihabitantaceae</taxon>
        <taxon>Calderihabitans</taxon>
    </lineage>
</organism>
<keyword evidence="2" id="KW-1185">Reference proteome</keyword>
<evidence type="ECO:0000313" key="2">
    <source>
        <dbReference type="Proteomes" id="UP000197032"/>
    </source>
</evidence>
<sequence>MIEVVCLKRLAVKCQEGELEILLSQNVKRQQETKPVS</sequence>
<dbReference type="EMBL" id="BDGJ01000111">
    <property type="protein sequence ID" value="GAW93070.1"/>
    <property type="molecule type" value="Genomic_DNA"/>
</dbReference>
<evidence type="ECO:0000313" key="1">
    <source>
        <dbReference type="EMBL" id="GAW93070.1"/>
    </source>
</evidence>
<name>A0A1Z5HUV4_9FIRM</name>